<keyword evidence="2" id="KW-1185">Reference proteome</keyword>
<name>A0A8J4QKK7_9ROSI</name>
<dbReference type="AlphaFoldDB" id="A0A8J4QKK7"/>
<dbReference type="EMBL" id="JRKL02004032">
    <property type="protein sequence ID" value="KAF3953541.1"/>
    <property type="molecule type" value="Genomic_DNA"/>
</dbReference>
<dbReference type="OrthoDB" id="10404134at2759"/>
<organism evidence="1 2">
    <name type="scientific">Castanea mollissima</name>
    <name type="common">Chinese chestnut</name>
    <dbReference type="NCBI Taxonomy" id="60419"/>
    <lineage>
        <taxon>Eukaryota</taxon>
        <taxon>Viridiplantae</taxon>
        <taxon>Streptophyta</taxon>
        <taxon>Embryophyta</taxon>
        <taxon>Tracheophyta</taxon>
        <taxon>Spermatophyta</taxon>
        <taxon>Magnoliopsida</taxon>
        <taxon>eudicotyledons</taxon>
        <taxon>Gunneridae</taxon>
        <taxon>Pentapetalae</taxon>
        <taxon>rosids</taxon>
        <taxon>fabids</taxon>
        <taxon>Fagales</taxon>
        <taxon>Fagaceae</taxon>
        <taxon>Castanea</taxon>
    </lineage>
</organism>
<proteinExistence type="predicted"/>
<dbReference type="Proteomes" id="UP000737018">
    <property type="component" value="Unassembled WGS sequence"/>
</dbReference>
<gene>
    <name evidence="1" type="ORF">CMV_021030</name>
</gene>
<sequence length="187" mass="21076">MFNLDKLNEVHPKWLRRDAWDVEQIPEAFDSFVQPMVNKVDRDRLRFEIVNPIFGPSIRRASEVGQHSFTTHHRSDSMIGTGHSQTVSLDTSLNIMSASEPYGLGPGPPSLISINFYPDFLSSMHHNEVFPETNGATKKRFGPNLGRLVRNIRQKLLCGFLQKEGIKRLSLINQATPISQAGPNHTS</sequence>
<evidence type="ECO:0000313" key="2">
    <source>
        <dbReference type="Proteomes" id="UP000737018"/>
    </source>
</evidence>
<protein>
    <submittedName>
        <fullName evidence="1">Uncharacterized protein</fullName>
    </submittedName>
</protein>
<evidence type="ECO:0000313" key="1">
    <source>
        <dbReference type="EMBL" id="KAF3953541.1"/>
    </source>
</evidence>
<accession>A0A8J4QKK7</accession>
<comment type="caution">
    <text evidence="1">The sequence shown here is derived from an EMBL/GenBank/DDBJ whole genome shotgun (WGS) entry which is preliminary data.</text>
</comment>
<reference evidence="1" key="1">
    <citation type="submission" date="2020-03" db="EMBL/GenBank/DDBJ databases">
        <title>Castanea mollissima Vanexum genome sequencing.</title>
        <authorList>
            <person name="Staton M."/>
        </authorList>
    </citation>
    <scope>NUCLEOTIDE SEQUENCE</scope>
    <source>
        <tissue evidence="1">Leaf</tissue>
    </source>
</reference>